<protein>
    <submittedName>
        <fullName evidence="2">Uncharacterized protein</fullName>
    </submittedName>
</protein>
<evidence type="ECO:0000313" key="3">
    <source>
        <dbReference type="Proteomes" id="UP000729402"/>
    </source>
</evidence>
<keyword evidence="3" id="KW-1185">Reference proteome</keyword>
<comment type="caution">
    <text evidence="2">The sequence shown here is derived from an EMBL/GenBank/DDBJ whole genome shotgun (WGS) entry which is preliminary data.</text>
</comment>
<gene>
    <name evidence="2" type="ORF">GUJ93_ZPchr0008g11892</name>
</gene>
<dbReference type="Proteomes" id="UP000729402">
    <property type="component" value="Unassembled WGS sequence"/>
</dbReference>
<accession>A0A8J5RGF6</accession>
<feature type="region of interest" description="Disordered" evidence="1">
    <location>
        <begin position="1"/>
        <end position="42"/>
    </location>
</feature>
<dbReference type="AlphaFoldDB" id="A0A8J5RGF6"/>
<organism evidence="2 3">
    <name type="scientific">Zizania palustris</name>
    <name type="common">Northern wild rice</name>
    <dbReference type="NCBI Taxonomy" id="103762"/>
    <lineage>
        <taxon>Eukaryota</taxon>
        <taxon>Viridiplantae</taxon>
        <taxon>Streptophyta</taxon>
        <taxon>Embryophyta</taxon>
        <taxon>Tracheophyta</taxon>
        <taxon>Spermatophyta</taxon>
        <taxon>Magnoliopsida</taxon>
        <taxon>Liliopsida</taxon>
        <taxon>Poales</taxon>
        <taxon>Poaceae</taxon>
        <taxon>BOP clade</taxon>
        <taxon>Oryzoideae</taxon>
        <taxon>Oryzeae</taxon>
        <taxon>Zizaniinae</taxon>
        <taxon>Zizania</taxon>
    </lineage>
</organism>
<dbReference type="EMBL" id="JAAALK010000290">
    <property type="protein sequence ID" value="KAG8045239.1"/>
    <property type="molecule type" value="Genomic_DNA"/>
</dbReference>
<sequence length="93" mass="10273">MQHQHTPTRTCDSENLEEGEAKNRGEQGGGHHATRRDPPLPLNTAYVLEGYSIERLHFVGFKRNLDVATAWTLSPLLPKAAPTSLPDAASRSR</sequence>
<reference evidence="2" key="1">
    <citation type="journal article" date="2021" name="bioRxiv">
        <title>Whole Genome Assembly and Annotation of Northern Wild Rice, Zizania palustris L., Supports a Whole Genome Duplication in the Zizania Genus.</title>
        <authorList>
            <person name="Haas M."/>
            <person name="Kono T."/>
            <person name="Macchietto M."/>
            <person name="Millas R."/>
            <person name="McGilp L."/>
            <person name="Shao M."/>
            <person name="Duquette J."/>
            <person name="Hirsch C.N."/>
            <person name="Kimball J."/>
        </authorList>
    </citation>
    <scope>NUCLEOTIDE SEQUENCE</scope>
    <source>
        <tissue evidence="2">Fresh leaf tissue</tissue>
    </source>
</reference>
<reference evidence="2" key="2">
    <citation type="submission" date="2021-02" db="EMBL/GenBank/DDBJ databases">
        <authorList>
            <person name="Kimball J.A."/>
            <person name="Haas M.W."/>
            <person name="Macchietto M."/>
            <person name="Kono T."/>
            <person name="Duquette J."/>
            <person name="Shao M."/>
        </authorList>
    </citation>
    <scope>NUCLEOTIDE SEQUENCE</scope>
    <source>
        <tissue evidence="2">Fresh leaf tissue</tissue>
    </source>
</reference>
<feature type="compositionally biased region" description="Polar residues" evidence="1">
    <location>
        <begin position="1"/>
        <end position="10"/>
    </location>
</feature>
<evidence type="ECO:0000313" key="2">
    <source>
        <dbReference type="EMBL" id="KAG8045239.1"/>
    </source>
</evidence>
<proteinExistence type="predicted"/>
<name>A0A8J5RGF6_ZIZPA</name>
<evidence type="ECO:0000256" key="1">
    <source>
        <dbReference type="SAM" id="MobiDB-lite"/>
    </source>
</evidence>